<comment type="pathway">
    <text evidence="15">Nucleotide-sugar biosynthesis; ADP-L-glycero-beta-D-manno-heptose biosynthesis; ADP-L-glycero-beta-D-manno-heptose from D-glycero-beta-D-manno-heptose 7-phosphate: step 3/4.</text>
</comment>
<feature type="active site" evidence="15">
    <location>
        <position position="264"/>
    </location>
</feature>
<evidence type="ECO:0000256" key="3">
    <source>
        <dbReference type="ARBA" id="ARBA00011738"/>
    </source>
</evidence>
<keyword evidence="8 15" id="KW-0067">ATP-binding</keyword>
<proteinExistence type="inferred from homology"/>
<dbReference type="NCBIfam" id="TIGR02199">
    <property type="entry name" value="rfaE_dom_II"/>
    <property type="match status" value="1"/>
</dbReference>
<dbReference type="Pfam" id="PF01467">
    <property type="entry name" value="CTP_transf_like"/>
    <property type="match status" value="1"/>
</dbReference>
<dbReference type="InterPro" id="IPR023030">
    <property type="entry name" value="Bifunc_HldE"/>
</dbReference>
<accession>A0A1Y0I356</accession>
<keyword evidence="9 15" id="KW-0511">Multifunctional enzyme</keyword>
<reference evidence="18 19" key="1">
    <citation type="submission" date="2017-05" db="EMBL/GenBank/DDBJ databases">
        <title>Genomic insights into alkan degradation activity of Oleiphilus messinensis.</title>
        <authorList>
            <person name="Kozyavkin S.A."/>
            <person name="Slesarev A.I."/>
            <person name="Golyshin P.N."/>
            <person name="Korzhenkov A."/>
            <person name="Golyshina O.N."/>
            <person name="Toshchakov S.V."/>
        </authorList>
    </citation>
    <scope>NUCLEOTIDE SEQUENCE [LARGE SCALE GENOMIC DNA]</scope>
    <source>
        <strain evidence="18 19">ME102</strain>
    </source>
</reference>
<evidence type="ECO:0000256" key="15">
    <source>
        <dbReference type="HAMAP-Rule" id="MF_01603"/>
    </source>
</evidence>
<evidence type="ECO:0000313" key="18">
    <source>
        <dbReference type="EMBL" id="ARU54841.1"/>
    </source>
</evidence>
<keyword evidence="10 15" id="KW-0119">Carbohydrate metabolism</keyword>
<dbReference type="CDD" id="cd01172">
    <property type="entry name" value="RfaE_like"/>
    <property type="match status" value="1"/>
</dbReference>
<dbReference type="GO" id="GO:0097171">
    <property type="term" value="P:ADP-L-glycero-beta-D-manno-heptose biosynthetic process"/>
    <property type="evidence" value="ECO:0007669"/>
    <property type="project" value="UniProtKB-UniPathway"/>
</dbReference>
<dbReference type="InterPro" id="IPR011913">
    <property type="entry name" value="RfaE_dom_I"/>
</dbReference>
<comment type="function">
    <text evidence="2 15">Catalyzes the ADP transfer from ATP to D-glycero-beta-D-manno-heptose 1-phosphate, yielding ADP-D-glycero-beta-D-manno-heptose.</text>
</comment>
<evidence type="ECO:0000256" key="2">
    <source>
        <dbReference type="ARBA" id="ARBA00003753"/>
    </source>
</evidence>
<dbReference type="GO" id="GO:0016773">
    <property type="term" value="F:phosphotransferase activity, alcohol group as acceptor"/>
    <property type="evidence" value="ECO:0007669"/>
    <property type="project" value="InterPro"/>
</dbReference>
<dbReference type="InterPro" id="IPR011611">
    <property type="entry name" value="PfkB_dom"/>
</dbReference>
<comment type="catalytic activity">
    <reaction evidence="11 15">
        <text>D-glycero-beta-D-manno-heptose 1-phosphate + ATP + H(+) = ADP-D-glycero-beta-D-manno-heptose + diphosphate</text>
        <dbReference type="Rhea" id="RHEA:27465"/>
        <dbReference type="ChEBI" id="CHEBI:15378"/>
        <dbReference type="ChEBI" id="CHEBI:30616"/>
        <dbReference type="ChEBI" id="CHEBI:33019"/>
        <dbReference type="ChEBI" id="CHEBI:59967"/>
        <dbReference type="ChEBI" id="CHEBI:61593"/>
        <dbReference type="EC" id="2.7.7.70"/>
    </reaction>
</comment>
<keyword evidence="6 15" id="KW-0547">Nucleotide-binding</keyword>
<dbReference type="InterPro" id="IPR011914">
    <property type="entry name" value="RfaE_dom_II"/>
</dbReference>
<evidence type="ECO:0000256" key="8">
    <source>
        <dbReference type="ARBA" id="ARBA00022840"/>
    </source>
</evidence>
<evidence type="ECO:0000256" key="12">
    <source>
        <dbReference type="ARBA" id="ARBA00052873"/>
    </source>
</evidence>
<keyword evidence="4 15" id="KW-0808">Transferase</keyword>
<dbReference type="GO" id="GO:0005524">
    <property type="term" value="F:ATP binding"/>
    <property type="evidence" value="ECO:0007669"/>
    <property type="project" value="UniProtKB-UniRule"/>
</dbReference>
<dbReference type="Gene3D" id="3.40.50.620">
    <property type="entry name" value="HUPs"/>
    <property type="match status" value="1"/>
</dbReference>
<dbReference type="EC" id="2.7.1.167" evidence="15"/>
<dbReference type="PANTHER" id="PTHR46969:SF1">
    <property type="entry name" value="BIFUNCTIONAL PROTEIN HLDE"/>
    <property type="match status" value="1"/>
</dbReference>
<dbReference type="SUPFAM" id="SSF53613">
    <property type="entry name" value="Ribokinase-like"/>
    <property type="match status" value="1"/>
</dbReference>
<dbReference type="SUPFAM" id="SSF52374">
    <property type="entry name" value="Nucleotidylyl transferase"/>
    <property type="match status" value="1"/>
</dbReference>
<evidence type="ECO:0000259" key="17">
    <source>
        <dbReference type="Pfam" id="PF01467"/>
    </source>
</evidence>
<evidence type="ECO:0000256" key="9">
    <source>
        <dbReference type="ARBA" id="ARBA00023268"/>
    </source>
</evidence>
<feature type="domain" description="Carbohydrate kinase PfkB" evidence="16">
    <location>
        <begin position="12"/>
        <end position="303"/>
    </location>
</feature>
<dbReference type="FunFam" id="3.40.50.620:FF:000028">
    <property type="entry name" value="Bifunctional protein HldE"/>
    <property type="match status" value="1"/>
</dbReference>
<comment type="catalytic activity">
    <reaction evidence="12 15">
        <text>D-glycero-beta-D-manno-heptose 7-phosphate + ATP = D-glycero-beta-D-manno-heptose 1,7-bisphosphate + ADP + H(+)</text>
        <dbReference type="Rhea" id="RHEA:27473"/>
        <dbReference type="ChEBI" id="CHEBI:15378"/>
        <dbReference type="ChEBI" id="CHEBI:30616"/>
        <dbReference type="ChEBI" id="CHEBI:60204"/>
        <dbReference type="ChEBI" id="CHEBI:60208"/>
        <dbReference type="ChEBI" id="CHEBI:456216"/>
        <dbReference type="EC" id="2.7.1.167"/>
    </reaction>
</comment>
<protein>
    <recommendedName>
        <fullName evidence="15">Bifunctional protein HldE</fullName>
    </recommendedName>
    <domain>
        <recommendedName>
            <fullName evidence="15">D-beta-D-heptose 7-phosphate kinase</fullName>
            <ecNumber evidence="15">2.7.1.167</ecNumber>
        </recommendedName>
        <alternativeName>
            <fullName evidence="15">D-beta-D-heptose 7-phosphotransferase</fullName>
        </alternativeName>
        <alternativeName>
            <fullName evidence="15">D-glycero-beta-D-manno-heptose-7-phosphate kinase</fullName>
        </alternativeName>
    </domain>
    <domain>
        <recommendedName>
            <fullName evidence="15">D-beta-D-heptose 1-phosphate adenylyltransferase</fullName>
            <ecNumber evidence="15">2.7.7.70</ecNumber>
        </recommendedName>
        <alternativeName>
            <fullName evidence="15">D-glycero-beta-D-manno-heptose 1-phosphate adenylyltransferase</fullName>
        </alternativeName>
    </domain>
</protein>
<dbReference type="NCBIfam" id="NF008454">
    <property type="entry name" value="PRK11316.1"/>
    <property type="match status" value="1"/>
</dbReference>
<gene>
    <name evidence="15" type="primary">hldE</name>
    <name evidence="18" type="ORF">OLMES_0749</name>
</gene>
<evidence type="ECO:0000256" key="1">
    <source>
        <dbReference type="ARBA" id="ARBA00002319"/>
    </source>
</evidence>
<keyword evidence="7 15" id="KW-0418">Kinase</keyword>
<dbReference type="InterPro" id="IPR014729">
    <property type="entry name" value="Rossmann-like_a/b/a_fold"/>
</dbReference>
<evidence type="ECO:0000313" key="19">
    <source>
        <dbReference type="Proteomes" id="UP000196027"/>
    </source>
</evidence>
<dbReference type="UniPathway" id="UPA00356">
    <property type="reaction ID" value="UER00437"/>
</dbReference>
<dbReference type="EMBL" id="CP021425">
    <property type="protein sequence ID" value="ARU54841.1"/>
    <property type="molecule type" value="Genomic_DNA"/>
</dbReference>
<dbReference type="GO" id="GO:0033786">
    <property type="term" value="F:heptose-1-phosphate adenylyltransferase activity"/>
    <property type="evidence" value="ECO:0007669"/>
    <property type="project" value="UniProtKB-UniRule"/>
</dbReference>
<dbReference type="HAMAP" id="MF_01603">
    <property type="entry name" value="HldE"/>
    <property type="match status" value="1"/>
</dbReference>
<evidence type="ECO:0000256" key="11">
    <source>
        <dbReference type="ARBA" id="ARBA00047428"/>
    </source>
</evidence>
<dbReference type="InterPro" id="IPR004821">
    <property type="entry name" value="Cyt_trans-like"/>
</dbReference>
<dbReference type="InterPro" id="IPR029056">
    <property type="entry name" value="Ribokinase-like"/>
</dbReference>
<feature type="region of interest" description="Cytidylyltransferase" evidence="15">
    <location>
        <begin position="344"/>
        <end position="474"/>
    </location>
</feature>
<comment type="subunit">
    <text evidence="3 15">Homodimer.</text>
</comment>
<dbReference type="RefSeq" id="WP_087460004.1">
    <property type="nucleotide sequence ID" value="NZ_CP021425.1"/>
</dbReference>
<evidence type="ECO:0000256" key="6">
    <source>
        <dbReference type="ARBA" id="ARBA00022741"/>
    </source>
</evidence>
<evidence type="ECO:0000256" key="13">
    <source>
        <dbReference type="ARBA" id="ARBA00060955"/>
    </source>
</evidence>
<evidence type="ECO:0000256" key="14">
    <source>
        <dbReference type="ARBA" id="ARBA00061122"/>
    </source>
</evidence>
<comment type="function">
    <text evidence="1 15">Catalyzes the phosphorylation of D-glycero-D-manno-heptose 7-phosphate at the C-1 position to selectively form D-glycero-beta-D-manno-heptose-1,7-bisphosphate.</text>
</comment>
<dbReference type="PANTHER" id="PTHR46969">
    <property type="entry name" value="BIFUNCTIONAL PROTEIN HLDE"/>
    <property type="match status" value="1"/>
</dbReference>
<dbReference type="Proteomes" id="UP000196027">
    <property type="component" value="Chromosome"/>
</dbReference>
<keyword evidence="5 15" id="KW-0548">Nucleotidyltransferase</keyword>
<dbReference type="Gene3D" id="3.40.1190.20">
    <property type="match status" value="1"/>
</dbReference>
<dbReference type="GO" id="GO:0033785">
    <property type="term" value="F:heptose 7-phosphate kinase activity"/>
    <property type="evidence" value="ECO:0007669"/>
    <property type="project" value="UniProtKB-UniRule"/>
</dbReference>
<evidence type="ECO:0000256" key="10">
    <source>
        <dbReference type="ARBA" id="ARBA00023277"/>
    </source>
</evidence>
<name>A0A1Y0I356_9GAMM</name>
<dbReference type="GO" id="GO:0005829">
    <property type="term" value="C:cytosol"/>
    <property type="evidence" value="ECO:0007669"/>
    <property type="project" value="TreeGrafter"/>
</dbReference>
<keyword evidence="19" id="KW-1185">Reference proteome</keyword>
<dbReference type="AlphaFoldDB" id="A0A1Y0I356"/>
<comment type="similarity">
    <text evidence="13 15">In the N-terminal section; belongs to the carbohydrate kinase PfkB family.</text>
</comment>
<dbReference type="NCBIfam" id="TIGR00125">
    <property type="entry name" value="cyt_tran_rel"/>
    <property type="match status" value="1"/>
</dbReference>
<comment type="pathway">
    <text evidence="15">Nucleotide-sugar biosynthesis; ADP-L-glycero-beta-D-manno-heptose biosynthesis; ADP-L-glycero-beta-D-manno-heptose from D-glycero-beta-D-manno-heptose 7-phosphate: step 1/4.</text>
</comment>
<dbReference type="NCBIfam" id="TIGR02198">
    <property type="entry name" value="rfaE_dom_I"/>
    <property type="match status" value="1"/>
</dbReference>
<dbReference type="KEGG" id="ome:OLMES_0749"/>
<dbReference type="EC" id="2.7.7.70" evidence="15"/>
<organism evidence="18 19">
    <name type="scientific">Oleiphilus messinensis</name>
    <dbReference type="NCBI Taxonomy" id="141451"/>
    <lineage>
        <taxon>Bacteria</taxon>
        <taxon>Pseudomonadati</taxon>
        <taxon>Pseudomonadota</taxon>
        <taxon>Gammaproteobacteria</taxon>
        <taxon>Oceanospirillales</taxon>
        <taxon>Oleiphilaceae</taxon>
        <taxon>Oleiphilus</taxon>
    </lineage>
</organism>
<dbReference type="FunFam" id="3.40.1190.20:FF:000002">
    <property type="entry name" value="Bifunctional protein HldE"/>
    <property type="match status" value="1"/>
</dbReference>
<feature type="binding site" evidence="15">
    <location>
        <begin position="195"/>
        <end position="198"/>
    </location>
    <ligand>
        <name>ATP</name>
        <dbReference type="ChEBI" id="CHEBI:30616"/>
    </ligand>
</feature>
<comment type="similarity">
    <text evidence="14 15">In the C-terminal section; belongs to the cytidylyltransferase family.</text>
</comment>
<dbReference type="OrthoDB" id="9802794at2"/>
<evidence type="ECO:0000256" key="7">
    <source>
        <dbReference type="ARBA" id="ARBA00022777"/>
    </source>
</evidence>
<dbReference type="Pfam" id="PF00294">
    <property type="entry name" value="PfkB"/>
    <property type="match status" value="1"/>
</dbReference>
<evidence type="ECO:0000256" key="5">
    <source>
        <dbReference type="ARBA" id="ARBA00022695"/>
    </source>
</evidence>
<feature type="domain" description="Cytidyltransferase-like" evidence="17">
    <location>
        <begin position="344"/>
        <end position="438"/>
    </location>
</feature>
<sequence>MQVDLNRFKKTNVLIAGDLMLDTYWHGDTSRISPEAPVPVVAVNKEESRPGGAANAALNVAALGAQANLVGIVGRDDAATTLTRLLDGAEIRHDLSIDEHYRTITKLRLISRHQQLIRADFEASPSAQMRQSLGNQFNSRLADADIVILSDYGKGALLQCRDLITEAKQRSVPVLVDPKGTDFSRYRHATLLTPNMAEFEAVAGQCRSEDDIINKALSLIHEHQIESLLITRSEHGMTLVKQSGEYHHFPAQAKEVFDVTGAGDTVISTLAVAIASGLDLETSVALANVAAGIVVGKLGTATTTAAELKLAIDADHDLERGMMSFEQLREAVSNARAAGKRIVFTNGCFDILHAGHVGYLQDAKRLGDRLIVAINDDASVSRLKGPNRPVNGLDRRMRVLSALKSVDWVISFSEDTPEPLIEALKPNVLVKGGDYSLDQVVGADIVTRYGGDIRVLSVEDNCSTTATIEKIRKS</sequence>
<evidence type="ECO:0000259" key="16">
    <source>
        <dbReference type="Pfam" id="PF00294"/>
    </source>
</evidence>
<evidence type="ECO:0000256" key="4">
    <source>
        <dbReference type="ARBA" id="ARBA00022679"/>
    </source>
</evidence>
<feature type="region of interest" description="Ribokinase" evidence="15">
    <location>
        <begin position="1"/>
        <end position="318"/>
    </location>
</feature>